<proteinExistence type="predicted"/>
<dbReference type="AlphaFoldDB" id="A0A248VCV0"/>
<dbReference type="EMBL" id="CP022989">
    <property type="protein sequence ID" value="ASV96798.1"/>
    <property type="molecule type" value="Genomic_DNA"/>
</dbReference>
<reference evidence="1 2" key="1">
    <citation type="submission" date="2017-08" db="EMBL/GenBank/DDBJ databases">
        <title>Identification and genetic characteristics of simultaneous BTEX- and naphthalene-degrading Paraburkholderia sp. BN5 isolated from petroleum-contaminated soil.</title>
        <authorList>
            <person name="Lee Y."/>
            <person name="Jeon C.O."/>
        </authorList>
    </citation>
    <scope>NUCLEOTIDE SEQUENCE [LARGE SCALE GENOMIC DNA]</scope>
    <source>
        <strain evidence="1 2">BN5</strain>
    </source>
</reference>
<organism evidence="1 2">
    <name type="scientific">Paraburkholderia aromaticivorans</name>
    <dbReference type="NCBI Taxonomy" id="2026199"/>
    <lineage>
        <taxon>Bacteria</taxon>
        <taxon>Pseudomonadati</taxon>
        <taxon>Pseudomonadota</taxon>
        <taxon>Betaproteobacteria</taxon>
        <taxon>Burkholderiales</taxon>
        <taxon>Burkholderiaceae</taxon>
        <taxon>Paraburkholderia</taxon>
    </lineage>
</organism>
<keyword evidence="2" id="KW-1185">Reference proteome</keyword>
<evidence type="ECO:0000313" key="1">
    <source>
        <dbReference type="EMBL" id="ASV96798.1"/>
    </source>
</evidence>
<name>A0A248VCV0_9BURK</name>
<accession>A0A248VCV0</accession>
<dbReference type="Proteomes" id="UP000215158">
    <property type="component" value="Chromosome 1"/>
</dbReference>
<dbReference type="KEGG" id="parb:CJU94_00585"/>
<gene>
    <name evidence="1" type="ORF">CJU94_00585</name>
</gene>
<evidence type="ECO:0000313" key="2">
    <source>
        <dbReference type="Proteomes" id="UP000215158"/>
    </source>
</evidence>
<sequence>MTSKETGQANQNRTVTQIAADFAELLATRLSFIEASRRFELLWDEANAAASRLLENGLGHGYIALLRPMHAEFSSRFPDSDDTDWMGTRSATANAAMQAASKVLTMHERSTTPSQIDICR</sequence>
<protein>
    <submittedName>
        <fullName evidence="1">Uncharacterized protein</fullName>
    </submittedName>
</protein>